<evidence type="ECO:0000313" key="6">
    <source>
        <dbReference type="Proteomes" id="UP000002415"/>
    </source>
</evidence>
<sequence>MFTGIIQKVAKGVLVGNRLKIERCWGDLSLGESIAINGVCLTLTDFDDSFMYFDVGAETLKLTNIKYEKLFNLERALKLGDSVSGHFVTGHVDGMVKLIAKHIYDKTLYLTFSMPKERWGVVKKGSIALNGVSLTIANASLDTFTVQLIPHTIENTTFKFITSGSYVNYEIDVLARFIHNELNNLEKGYKDGMMYEY</sequence>
<feature type="repeat" description="Lumazine-binding" evidence="3">
    <location>
        <begin position="87"/>
        <end position="182"/>
    </location>
</feature>
<dbReference type="PIRSF" id="PIRSF000498">
    <property type="entry name" value="Riboflavin_syn_A"/>
    <property type="match status" value="1"/>
</dbReference>
<dbReference type="InterPro" id="IPR026017">
    <property type="entry name" value="Lumazine-bd_dom"/>
</dbReference>
<dbReference type="STRING" id="381764.Fnod_1416"/>
<proteinExistence type="predicted"/>
<dbReference type="OrthoDB" id="9788537at2"/>
<dbReference type="InterPro" id="IPR023366">
    <property type="entry name" value="ATP_synth_asu-like_sf"/>
</dbReference>
<feature type="domain" description="Lumazine-binding" evidence="4">
    <location>
        <begin position="1"/>
        <end position="86"/>
    </location>
</feature>
<reference evidence="5 6" key="2">
    <citation type="journal article" date="2009" name="Proc. Natl. Acad. Sci. U.S.A.">
        <title>On the chimeric nature, thermophilic origin, and phylogenetic placement of the Thermotogales.</title>
        <authorList>
            <person name="Zhaxybayeva O."/>
            <person name="Swithers K.S."/>
            <person name="Lapierre P."/>
            <person name="Fournier G.P."/>
            <person name="Bickhart D.M."/>
            <person name="DeBoy R.T."/>
            <person name="Nelson K.E."/>
            <person name="Nesbo C.L."/>
            <person name="Doolittle W.F."/>
            <person name="Gogarten J.P."/>
            <person name="Noll K.M."/>
        </authorList>
    </citation>
    <scope>NUCLEOTIDE SEQUENCE [LARGE SCALE GENOMIC DNA]</scope>
    <source>
        <strain evidence="6">ATCC 35602 / DSM 5306 / Rt17-B1</strain>
    </source>
</reference>
<dbReference type="EC" id="2.5.1.9" evidence="2"/>
<dbReference type="EMBL" id="CP000771">
    <property type="protein sequence ID" value="ABS61260.1"/>
    <property type="molecule type" value="Genomic_DNA"/>
</dbReference>
<dbReference type="NCBIfam" id="NF006767">
    <property type="entry name" value="PRK09289.1"/>
    <property type="match status" value="1"/>
</dbReference>
<dbReference type="SUPFAM" id="SSF63380">
    <property type="entry name" value="Riboflavin synthase domain-like"/>
    <property type="match status" value="2"/>
</dbReference>
<dbReference type="Pfam" id="PF00677">
    <property type="entry name" value="Lum_binding"/>
    <property type="match status" value="2"/>
</dbReference>
<protein>
    <recommendedName>
        <fullName evidence="2">Riboflavin synthase</fullName>
        <ecNumber evidence="2">2.5.1.9</ecNumber>
    </recommendedName>
</protein>
<organism evidence="5 6">
    <name type="scientific">Fervidobacterium nodosum (strain ATCC 35602 / DSM 5306 / Rt17-B1)</name>
    <dbReference type="NCBI Taxonomy" id="381764"/>
    <lineage>
        <taxon>Bacteria</taxon>
        <taxon>Thermotogati</taxon>
        <taxon>Thermotogota</taxon>
        <taxon>Thermotogae</taxon>
        <taxon>Thermotogales</taxon>
        <taxon>Fervidobacteriaceae</taxon>
        <taxon>Fervidobacterium</taxon>
    </lineage>
</organism>
<dbReference type="AlphaFoldDB" id="A7HMX7"/>
<dbReference type="KEGG" id="fno:Fnod_1416"/>
<dbReference type="NCBIfam" id="TIGR00187">
    <property type="entry name" value="ribE"/>
    <property type="match status" value="1"/>
</dbReference>
<feature type="repeat" description="Lumazine-binding" evidence="3">
    <location>
        <begin position="1"/>
        <end position="86"/>
    </location>
</feature>
<evidence type="ECO:0000256" key="3">
    <source>
        <dbReference type="PROSITE-ProRule" id="PRU00524"/>
    </source>
</evidence>
<dbReference type="PANTHER" id="PTHR21098:SF0">
    <property type="entry name" value="RIBOFLAVIN SYNTHASE"/>
    <property type="match status" value="1"/>
</dbReference>
<dbReference type="GO" id="GO:0009231">
    <property type="term" value="P:riboflavin biosynthetic process"/>
    <property type="evidence" value="ECO:0007669"/>
    <property type="project" value="TreeGrafter"/>
</dbReference>
<reference evidence="5 6" key="1">
    <citation type="submission" date="2007-07" db="EMBL/GenBank/DDBJ databases">
        <title>Complete sequence of Fervidobacterium nodosum Rt17-B1.</title>
        <authorList>
            <consortium name="US DOE Joint Genome Institute"/>
            <person name="Copeland A."/>
            <person name="Lucas S."/>
            <person name="Lapidus A."/>
            <person name="Barry K."/>
            <person name="Glavina del Rio T."/>
            <person name="Dalin E."/>
            <person name="Tice H."/>
            <person name="Pitluck S."/>
            <person name="Saunders E."/>
            <person name="Brettin T."/>
            <person name="Bruce D."/>
            <person name="Detter J.C."/>
            <person name="Han C."/>
            <person name="Schmutz J."/>
            <person name="Larimer F."/>
            <person name="Land M."/>
            <person name="Hauser L."/>
            <person name="Kyrpides N."/>
            <person name="Mikhailova N."/>
            <person name="Nelson K."/>
            <person name="Gogarten J.P."/>
            <person name="Noll K."/>
            <person name="Richardson P."/>
        </authorList>
    </citation>
    <scope>NUCLEOTIDE SEQUENCE [LARGE SCALE GENOMIC DNA]</scope>
    <source>
        <strain evidence="6">ATCC 35602 / DSM 5306 / Rt17-B1</strain>
    </source>
</reference>
<accession>A7HMX7</accession>
<keyword evidence="6" id="KW-1185">Reference proteome</keyword>
<dbReference type="Proteomes" id="UP000002415">
    <property type="component" value="Chromosome"/>
</dbReference>
<keyword evidence="1" id="KW-0677">Repeat</keyword>
<dbReference type="InterPro" id="IPR001783">
    <property type="entry name" value="Lumazine-bd"/>
</dbReference>
<dbReference type="eggNOG" id="COG0307">
    <property type="taxonomic scope" value="Bacteria"/>
</dbReference>
<dbReference type="HOGENOM" id="CLU_034388_2_2_0"/>
<gene>
    <name evidence="5" type="ordered locus">Fnod_1416</name>
</gene>
<dbReference type="PROSITE" id="PS51177">
    <property type="entry name" value="LUMAZINE_BIND"/>
    <property type="match status" value="2"/>
</dbReference>
<name>A7HMX7_FERNB</name>
<dbReference type="Gene3D" id="2.40.30.20">
    <property type="match status" value="2"/>
</dbReference>
<evidence type="ECO:0000256" key="1">
    <source>
        <dbReference type="ARBA" id="ARBA00022737"/>
    </source>
</evidence>
<evidence type="ECO:0000313" key="5">
    <source>
        <dbReference type="EMBL" id="ABS61260.1"/>
    </source>
</evidence>
<evidence type="ECO:0000259" key="4">
    <source>
        <dbReference type="PROSITE" id="PS51177"/>
    </source>
</evidence>
<dbReference type="CDD" id="cd00402">
    <property type="entry name" value="Riboflavin_synthase_like"/>
    <property type="match status" value="1"/>
</dbReference>
<feature type="domain" description="Lumazine-binding" evidence="4">
    <location>
        <begin position="87"/>
        <end position="182"/>
    </location>
</feature>
<dbReference type="InterPro" id="IPR017938">
    <property type="entry name" value="Riboflavin_synthase-like_b-brl"/>
</dbReference>
<dbReference type="PANTHER" id="PTHR21098">
    <property type="entry name" value="RIBOFLAVIN SYNTHASE ALPHA CHAIN"/>
    <property type="match status" value="1"/>
</dbReference>
<evidence type="ECO:0000256" key="2">
    <source>
        <dbReference type="NCBIfam" id="TIGR00187"/>
    </source>
</evidence>
<dbReference type="GO" id="GO:0004746">
    <property type="term" value="F:riboflavin synthase activity"/>
    <property type="evidence" value="ECO:0007669"/>
    <property type="project" value="UniProtKB-UniRule"/>
</dbReference>